<feature type="domain" description="FAD dependent oxidoreductase" evidence="2">
    <location>
        <begin position="36"/>
        <end position="403"/>
    </location>
</feature>
<evidence type="ECO:0000259" key="2">
    <source>
        <dbReference type="Pfam" id="PF01266"/>
    </source>
</evidence>
<accession>A0A9E5MLR0</accession>
<sequence length="477" mass="53106">MSPSQPLHCPDISLWMSQIEPETVTRLSLTQNLEVDIAIIGAGYSGLWTAYYLKQQAPNLKIAILEANQVGFGASGRNGGWLMGSVEGEHHLLRSLSPSDKPRAHACIHGIVDEAKRVFDKEQIDCDFAHGGWLSVAARYPEQLPIVRNQLQQLHAEGHSEHDYCWLDHSDMQSRVNIHNTYGGIFSPHAARIHPAKLVNGLAKAVERLGVSIYEHTTVTKLLPPNGKSGQLVTPKGVVQADIILPCVEGFSYELEHLRRYILPIQSLIVATEPLSDSQWQDIGMRNHELVNDACRLVTYAQRTADNRLVFGSRGTYQFGGKPKSTFQDNQQVFATIATLMKEFFPMLGNTPVTHCWGGTLGMPRVKQPHALFDTRTGIGSIGGYAGEGVGASNLMARTLADLILNKDTELTQMPWAHHNTLEKTLRRWEPEPFRWLAYKSILSTFSREESILSDPDSAPWKRKMIHRAAGLASRVL</sequence>
<evidence type="ECO:0000313" key="3">
    <source>
        <dbReference type="EMBL" id="NHO64430.1"/>
    </source>
</evidence>
<protein>
    <submittedName>
        <fullName evidence="3">FAD-dependent oxidoreductase</fullName>
    </submittedName>
</protein>
<keyword evidence="1" id="KW-0560">Oxidoreductase</keyword>
<dbReference type="RefSeq" id="WP_167181484.1">
    <property type="nucleotide sequence ID" value="NZ_JAAONZ010000002.1"/>
</dbReference>
<dbReference type="SUPFAM" id="SSF51905">
    <property type="entry name" value="FAD/NAD(P)-binding domain"/>
    <property type="match status" value="1"/>
</dbReference>
<dbReference type="Pfam" id="PF01266">
    <property type="entry name" value="DAO"/>
    <property type="match status" value="1"/>
</dbReference>
<comment type="caution">
    <text evidence="3">The sequence shown here is derived from an EMBL/GenBank/DDBJ whole genome shotgun (WGS) entry which is preliminary data.</text>
</comment>
<dbReference type="PANTHER" id="PTHR13847">
    <property type="entry name" value="SARCOSINE DEHYDROGENASE-RELATED"/>
    <property type="match status" value="1"/>
</dbReference>
<dbReference type="Gene3D" id="3.30.9.10">
    <property type="entry name" value="D-Amino Acid Oxidase, subunit A, domain 2"/>
    <property type="match status" value="1"/>
</dbReference>
<dbReference type="PANTHER" id="PTHR13847:SF285">
    <property type="entry name" value="FAD DEPENDENT OXIDOREDUCTASE DOMAIN-CONTAINING PROTEIN"/>
    <property type="match status" value="1"/>
</dbReference>
<evidence type="ECO:0000256" key="1">
    <source>
        <dbReference type="ARBA" id="ARBA00023002"/>
    </source>
</evidence>
<dbReference type="Gene3D" id="3.50.50.60">
    <property type="entry name" value="FAD/NAD(P)-binding domain"/>
    <property type="match status" value="1"/>
</dbReference>
<dbReference type="Proteomes" id="UP000787472">
    <property type="component" value="Unassembled WGS sequence"/>
</dbReference>
<keyword evidence="4" id="KW-1185">Reference proteome</keyword>
<organism evidence="3 4">
    <name type="scientific">Pseudomaricurvus hydrocarbonicus</name>
    <dbReference type="NCBI Taxonomy" id="1470433"/>
    <lineage>
        <taxon>Bacteria</taxon>
        <taxon>Pseudomonadati</taxon>
        <taxon>Pseudomonadota</taxon>
        <taxon>Gammaproteobacteria</taxon>
        <taxon>Cellvibrionales</taxon>
        <taxon>Cellvibrionaceae</taxon>
        <taxon>Pseudomaricurvus</taxon>
    </lineage>
</organism>
<dbReference type="InterPro" id="IPR036188">
    <property type="entry name" value="FAD/NAD-bd_sf"/>
</dbReference>
<dbReference type="EMBL" id="JAAONZ010000002">
    <property type="protein sequence ID" value="NHO64430.1"/>
    <property type="molecule type" value="Genomic_DNA"/>
</dbReference>
<reference evidence="3" key="1">
    <citation type="submission" date="2020-03" db="EMBL/GenBank/DDBJ databases">
        <authorList>
            <person name="Guo F."/>
        </authorList>
    </citation>
    <scope>NUCLEOTIDE SEQUENCE</scope>
    <source>
        <strain evidence="3">JCM 30134</strain>
    </source>
</reference>
<gene>
    <name evidence="3" type="ORF">G8770_02560</name>
</gene>
<dbReference type="GO" id="GO:0005737">
    <property type="term" value="C:cytoplasm"/>
    <property type="evidence" value="ECO:0007669"/>
    <property type="project" value="TreeGrafter"/>
</dbReference>
<proteinExistence type="predicted"/>
<dbReference type="AlphaFoldDB" id="A0A9E5MLR0"/>
<dbReference type="InterPro" id="IPR006076">
    <property type="entry name" value="FAD-dep_OxRdtase"/>
</dbReference>
<dbReference type="GO" id="GO:0016491">
    <property type="term" value="F:oxidoreductase activity"/>
    <property type="evidence" value="ECO:0007669"/>
    <property type="project" value="UniProtKB-KW"/>
</dbReference>
<name>A0A9E5MLR0_9GAMM</name>
<evidence type="ECO:0000313" key="4">
    <source>
        <dbReference type="Proteomes" id="UP000787472"/>
    </source>
</evidence>